<sequence>MSRLSARLVLNGKHGTAAYQKLSVSSCGILTGAGGGWRVVHLIYKLQDSDTNSYVERTENFRPFTGYEDDATLCWNIANCHAKLSNGEQNSSLANFQKSIPPTTNRNHEAESAASPRMAMSSWHVKRIRSPAIMTRNGCEGRTRLLPITVRWINLGSHEMSAELAGPLISHSEGF</sequence>
<gene>
    <name evidence="1" type="ORF">CEXT_209311</name>
</gene>
<dbReference type="AlphaFoldDB" id="A0AAV4TZA5"/>
<evidence type="ECO:0000313" key="1">
    <source>
        <dbReference type="EMBL" id="GIY50872.1"/>
    </source>
</evidence>
<reference evidence="1 2" key="1">
    <citation type="submission" date="2021-06" db="EMBL/GenBank/DDBJ databases">
        <title>Caerostris extrusa draft genome.</title>
        <authorList>
            <person name="Kono N."/>
            <person name="Arakawa K."/>
        </authorList>
    </citation>
    <scope>NUCLEOTIDE SEQUENCE [LARGE SCALE GENOMIC DNA]</scope>
</reference>
<protein>
    <submittedName>
        <fullName evidence="1">Uncharacterized protein</fullName>
    </submittedName>
</protein>
<comment type="caution">
    <text evidence="1">The sequence shown here is derived from an EMBL/GenBank/DDBJ whole genome shotgun (WGS) entry which is preliminary data.</text>
</comment>
<keyword evidence="2" id="KW-1185">Reference proteome</keyword>
<organism evidence="1 2">
    <name type="scientific">Caerostris extrusa</name>
    <name type="common">Bark spider</name>
    <name type="synonym">Caerostris bankana</name>
    <dbReference type="NCBI Taxonomy" id="172846"/>
    <lineage>
        <taxon>Eukaryota</taxon>
        <taxon>Metazoa</taxon>
        <taxon>Ecdysozoa</taxon>
        <taxon>Arthropoda</taxon>
        <taxon>Chelicerata</taxon>
        <taxon>Arachnida</taxon>
        <taxon>Araneae</taxon>
        <taxon>Araneomorphae</taxon>
        <taxon>Entelegynae</taxon>
        <taxon>Araneoidea</taxon>
        <taxon>Araneidae</taxon>
        <taxon>Caerostris</taxon>
    </lineage>
</organism>
<accession>A0AAV4TZA5</accession>
<name>A0AAV4TZA5_CAEEX</name>
<evidence type="ECO:0000313" key="2">
    <source>
        <dbReference type="Proteomes" id="UP001054945"/>
    </source>
</evidence>
<dbReference type="EMBL" id="BPLR01012038">
    <property type="protein sequence ID" value="GIY50872.1"/>
    <property type="molecule type" value="Genomic_DNA"/>
</dbReference>
<dbReference type="Proteomes" id="UP001054945">
    <property type="component" value="Unassembled WGS sequence"/>
</dbReference>
<proteinExistence type="predicted"/>